<dbReference type="PANTHER" id="PTHR30547">
    <property type="entry name" value="UNCHARACTERIZED PROTEIN YHCG-RELATED"/>
    <property type="match status" value="1"/>
</dbReference>
<evidence type="ECO:0000313" key="5">
    <source>
        <dbReference type="Proteomes" id="UP000077852"/>
    </source>
</evidence>
<dbReference type="InterPro" id="IPR053148">
    <property type="entry name" value="PD-DEXK-like_domain"/>
</dbReference>
<dbReference type="PANTHER" id="PTHR30547:SF5">
    <property type="entry name" value="NUCLEASE YHCG-RELATED"/>
    <property type="match status" value="1"/>
</dbReference>
<feature type="domain" description="YhcG PDDEXK nuclease" evidence="2">
    <location>
        <begin position="200"/>
        <end position="354"/>
    </location>
</feature>
<sequence>MFSRVREILEAARVGVTRTVNTTQVAANWLIGREIVEEEQRGQRRAGYGVKLLADLSTRLNAEFGRGYSVDNLEAFRQFYLNYPMLISETVYRKSAEPMVLPPEASSEATSRKSKGDKGWQPGALHSSLSWSHYRQLLGVSRPQARAFYEIEAIRNAWSVRELQRQTSSLLYDRLSKSKDKKGLMRLATHGQEVTQPLDAFKDPMVIEFLGLPESPKLVESRLEQALIDNLQTFLLELGKGFAFVSRQERITIDGDHFYVDLVFYHAVLKCYVLIDLKVGKLTHGDLGQIQFYVNYYDRERRTEGDNPTLGVILCPDKNDAVVKYTLGEQQERNIFASRYQLHLPTEQDLERELRRELRQLSMGSPDDAKPKRKAKPGA</sequence>
<dbReference type="EMBL" id="LVHG01000066">
    <property type="protein sequence ID" value="OAK59951.1"/>
    <property type="molecule type" value="Genomic_DNA"/>
</dbReference>
<proteinExistence type="predicted"/>
<feature type="domain" description="YhcG N-terminal" evidence="3">
    <location>
        <begin position="5"/>
        <end position="174"/>
    </location>
</feature>
<evidence type="ECO:0008006" key="6">
    <source>
        <dbReference type="Google" id="ProtNLM"/>
    </source>
</evidence>
<organism evidence="4 5">
    <name type="scientific">Variovorax paradoxus</name>
    <dbReference type="NCBI Taxonomy" id="34073"/>
    <lineage>
        <taxon>Bacteria</taxon>
        <taxon>Pseudomonadati</taxon>
        <taxon>Pseudomonadota</taxon>
        <taxon>Betaproteobacteria</taxon>
        <taxon>Burkholderiales</taxon>
        <taxon>Comamonadaceae</taxon>
        <taxon>Variovorax</taxon>
    </lineage>
</organism>
<dbReference type="AlphaFoldDB" id="A0AA91I960"/>
<protein>
    <recommendedName>
        <fullName evidence="6">DUF1016 domain-containing protein</fullName>
    </recommendedName>
</protein>
<evidence type="ECO:0000256" key="1">
    <source>
        <dbReference type="SAM" id="MobiDB-lite"/>
    </source>
</evidence>
<accession>A0AA91I960</accession>
<comment type="caution">
    <text evidence="4">The sequence shown here is derived from an EMBL/GenBank/DDBJ whole genome shotgun (WGS) entry which is preliminary data.</text>
</comment>
<dbReference type="InterPro" id="IPR011856">
    <property type="entry name" value="tRNA_endonuc-like_dom_sf"/>
</dbReference>
<dbReference type="Pfam" id="PF17761">
    <property type="entry name" value="DUF1016_N"/>
    <property type="match status" value="1"/>
</dbReference>
<reference evidence="4 5" key="1">
    <citation type="submission" date="2016-03" db="EMBL/GenBank/DDBJ databases">
        <title>Genome sequence of Variovorax paradoxus KB5.</title>
        <authorList>
            <person name="Jeong H."/>
            <person name="Hong C.E."/>
            <person name="Jo S.H."/>
            <person name="Park J.M."/>
        </authorList>
    </citation>
    <scope>NUCLEOTIDE SEQUENCE [LARGE SCALE GENOMIC DNA]</scope>
    <source>
        <strain evidence="4 5">KB5</strain>
    </source>
</reference>
<evidence type="ECO:0000259" key="2">
    <source>
        <dbReference type="Pfam" id="PF06250"/>
    </source>
</evidence>
<dbReference type="InterPro" id="IPR009362">
    <property type="entry name" value="YhcG_C"/>
</dbReference>
<dbReference type="Pfam" id="PF06250">
    <property type="entry name" value="YhcG_C"/>
    <property type="match status" value="1"/>
</dbReference>
<dbReference type="Proteomes" id="UP000077852">
    <property type="component" value="Unassembled WGS sequence"/>
</dbReference>
<feature type="region of interest" description="Disordered" evidence="1">
    <location>
        <begin position="357"/>
        <end position="379"/>
    </location>
</feature>
<evidence type="ECO:0000313" key="4">
    <source>
        <dbReference type="EMBL" id="OAK59951.1"/>
    </source>
</evidence>
<dbReference type="InterPro" id="IPR041527">
    <property type="entry name" value="YhcG_N"/>
</dbReference>
<gene>
    <name evidence="4" type="ORF">A3K87_25190</name>
</gene>
<dbReference type="Gene3D" id="3.40.1350.10">
    <property type="match status" value="1"/>
</dbReference>
<dbReference type="GO" id="GO:0003676">
    <property type="term" value="F:nucleic acid binding"/>
    <property type="evidence" value="ECO:0007669"/>
    <property type="project" value="InterPro"/>
</dbReference>
<name>A0AA91I960_VARPD</name>
<evidence type="ECO:0000259" key="3">
    <source>
        <dbReference type="Pfam" id="PF17761"/>
    </source>
</evidence>